<feature type="compositionally biased region" description="Polar residues" evidence="1">
    <location>
        <begin position="399"/>
        <end position="414"/>
    </location>
</feature>
<feature type="region of interest" description="Disordered" evidence="1">
    <location>
        <begin position="381"/>
        <end position="422"/>
    </location>
</feature>
<gene>
    <name evidence="2" type="ORF">AXG93_2407s1010</name>
</gene>
<evidence type="ECO:0000313" key="3">
    <source>
        <dbReference type="Proteomes" id="UP000077202"/>
    </source>
</evidence>
<dbReference type="Proteomes" id="UP000077202">
    <property type="component" value="Unassembled WGS sequence"/>
</dbReference>
<organism evidence="2 3">
    <name type="scientific">Marchantia polymorpha subsp. ruderalis</name>
    <dbReference type="NCBI Taxonomy" id="1480154"/>
    <lineage>
        <taxon>Eukaryota</taxon>
        <taxon>Viridiplantae</taxon>
        <taxon>Streptophyta</taxon>
        <taxon>Embryophyta</taxon>
        <taxon>Marchantiophyta</taxon>
        <taxon>Marchantiopsida</taxon>
        <taxon>Marchantiidae</taxon>
        <taxon>Marchantiales</taxon>
        <taxon>Marchantiaceae</taxon>
        <taxon>Marchantia</taxon>
    </lineage>
</organism>
<proteinExistence type="predicted"/>
<feature type="region of interest" description="Disordered" evidence="1">
    <location>
        <begin position="228"/>
        <end position="366"/>
    </location>
</feature>
<evidence type="ECO:0000256" key="1">
    <source>
        <dbReference type="SAM" id="MobiDB-lite"/>
    </source>
</evidence>
<dbReference type="AlphaFoldDB" id="A0A176W585"/>
<keyword evidence="3" id="KW-1185">Reference proteome</keyword>
<dbReference type="EMBL" id="LVLJ01001908">
    <property type="protein sequence ID" value="OAE27366.1"/>
    <property type="molecule type" value="Genomic_DNA"/>
</dbReference>
<reference evidence="2" key="1">
    <citation type="submission" date="2016-03" db="EMBL/GenBank/DDBJ databases">
        <title>Mechanisms controlling the formation of the plant cell surface in tip-growing cells are functionally conserved among land plants.</title>
        <authorList>
            <person name="Honkanen S."/>
            <person name="Jones V.A."/>
            <person name="Morieri G."/>
            <person name="Champion C."/>
            <person name="Hetherington A.J."/>
            <person name="Kelly S."/>
            <person name="Saint-Marcoux D."/>
            <person name="Proust H."/>
            <person name="Prescott H."/>
            <person name="Dolan L."/>
        </authorList>
    </citation>
    <scope>NUCLEOTIDE SEQUENCE [LARGE SCALE GENOMIC DNA]</scope>
    <source>
        <tissue evidence="2">Whole gametophyte</tissue>
    </source>
</reference>
<comment type="caution">
    <text evidence="2">The sequence shown here is derived from an EMBL/GenBank/DDBJ whole genome shotgun (WGS) entry which is preliminary data.</text>
</comment>
<evidence type="ECO:0000313" key="2">
    <source>
        <dbReference type="EMBL" id="OAE27366.1"/>
    </source>
</evidence>
<name>A0A176W585_MARPO</name>
<accession>A0A176W585</accession>
<sequence>MNFQEDGSVHSAADGSAESAADWSAAFQNELTTVKLNFLLWGWNWVCPEMIREWLRERNQPPRGFQPHPERWQVSDWEQVLGRCVGEEGHLLFECDSVQVTKEEKMSFRALFKNSKSSKDGYKTRDYKDRLRRNVAVALLQILQPNRTTYMTSWQVGFVELALSGAPIHWVRILWKATRQHAQDEKGGSINHLSHFLINFYRSMVCLTASKRVQFPLLSRSNPGRYVKDVEVDTNTDETPACTSPARHRAEEEPRAIQVPRKRKCDREAEQSQREVPVAPARSGATHEPSSRPKQKAPKLVLPASSTDTGRAAERRNSPSSGKDASARVSGRTTDLPASKARMSSKESRRPSGQGRQHAAPTSVPATDKCFAFEQVPFDDSTLAQAPSAQEKCREEPSAQRTSGQTPLAQTQLEESAEGEGLKEKTCCVLCCLRRLRG</sequence>
<protein>
    <submittedName>
        <fullName evidence="2">Uncharacterized protein</fullName>
    </submittedName>
</protein>